<evidence type="ECO:0000313" key="3">
    <source>
        <dbReference type="EMBL" id="WOK05431.1"/>
    </source>
</evidence>
<dbReference type="Gene3D" id="2.60.120.310">
    <property type="entry name" value="Copper type II, ascorbate-dependent monooxygenase, N-terminal domain"/>
    <property type="match status" value="1"/>
</dbReference>
<dbReference type="Pfam" id="PF03712">
    <property type="entry name" value="Cu2_monoox_C"/>
    <property type="match status" value="1"/>
</dbReference>
<name>A0ABZ0IL75_9BACT</name>
<dbReference type="SUPFAM" id="SSF49742">
    <property type="entry name" value="PHM/PNGase F"/>
    <property type="match status" value="2"/>
</dbReference>
<dbReference type="Proteomes" id="UP001302349">
    <property type="component" value="Chromosome"/>
</dbReference>
<organism evidence="3 4">
    <name type="scientific">Imperialibacter roseus</name>
    <dbReference type="NCBI Taxonomy" id="1324217"/>
    <lineage>
        <taxon>Bacteria</taxon>
        <taxon>Pseudomonadati</taxon>
        <taxon>Bacteroidota</taxon>
        <taxon>Cytophagia</taxon>
        <taxon>Cytophagales</taxon>
        <taxon>Flammeovirgaceae</taxon>
        <taxon>Imperialibacter</taxon>
    </lineage>
</organism>
<dbReference type="InterPro" id="IPR014784">
    <property type="entry name" value="Cu2_ascorb_mOase-like_C"/>
</dbReference>
<reference evidence="3 4" key="1">
    <citation type="journal article" date="2023" name="Microbiol. Resour. Announc.">
        <title>Complete Genome Sequence of Imperialibacter roseus strain P4T.</title>
        <authorList>
            <person name="Tizabi D.R."/>
            <person name="Bachvaroff T."/>
            <person name="Hill R.T."/>
        </authorList>
    </citation>
    <scope>NUCLEOTIDE SEQUENCE [LARGE SCALE GENOMIC DNA]</scope>
    <source>
        <strain evidence="3 4">P4T</strain>
    </source>
</reference>
<protein>
    <recommendedName>
        <fullName evidence="2">Copper type II ascorbate-dependent monooxygenase C-terminal domain-containing protein</fullName>
    </recommendedName>
</protein>
<dbReference type="Gene3D" id="2.60.120.230">
    <property type="match status" value="1"/>
</dbReference>
<evidence type="ECO:0000259" key="2">
    <source>
        <dbReference type="Pfam" id="PF03712"/>
    </source>
</evidence>
<dbReference type="InterPro" id="IPR036909">
    <property type="entry name" value="Cyt_c-like_dom_sf"/>
</dbReference>
<evidence type="ECO:0000256" key="1">
    <source>
        <dbReference type="ARBA" id="ARBA00023157"/>
    </source>
</evidence>
<gene>
    <name evidence="3" type="ORF">RT717_20360</name>
</gene>
<dbReference type="InterPro" id="IPR008977">
    <property type="entry name" value="PHM/PNGase_F_dom_sf"/>
</dbReference>
<proteinExistence type="predicted"/>
<evidence type="ECO:0000313" key="4">
    <source>
        <dbReference type="Proteomes" id="UP001302349"/>
    </source>
</evidence>
<dbReference type="InterPro" id="IPR024548">
    <property type="entry name" value="Cu2_monoox_C"/>
</dbReference>
<accession>A0ABZ0IL75</accession>
<dbReference type="InterPro" id="IPR036939">
    <property type="entry name" value="Cu2_ascorb_mOase_N_sf"/>
</dbReference>
<dbReference type="EMBL" id="CP136051">
    <property type="protein sequence ID" value="WOK05431.1"/>
    <property type="molecule type" value="Genomic_DNA"/>
</dbReference>
<feature type="domain" description="Copper type II ascorbate-dependent monooxygenase C-terminal" evidence="2">
    <location>
        <begin position="315"/>
        <end position="417"/>
    </location>
</feature>
<dbReference type="RefSeq" id="WP_317488191.1">
    <property type="nucleotide sequence ID" value="NZ_CP136051.1"/>
</dbReference>
<keyword evidence="1" id="KW-1015">Disulfide bond</keyword>
<dbReference type="SUPFAM" id="SSF46626">
    <property type="entry name" value="Cytochrome c"/>
    <property type="match status" value="1"/>
</dbReference>
<keyword evidence="4" id="KW-1185">Reference proteome</keyword>
<sequence length="420" mass="48282">MRKEVLLIKLLQAILVIALQCNTLSAQKSEALTFHKDIAPIIHQNCTPCHQPGKAGPFNLITYHDVSNKADFIVYVTKTRYMPPWQADPSYQTYLNERLLTSEEIATIQTWVTQGKKEGDKKDAQSIDVPTGPYPERKPDLSFAMRSPFMISDAGKDDYRFFNIPTHLAEDTYLEAIEFVPGNKRLVHHSRIMTDTSHMVRHIEGLSANDSTIWQFNKYPPLDRFLYGWVPGNFPIFFPKGTGKKINKDVDLILNIHYAPSSVKEEDLSVINLYLAQGKIEKEVKTITITEEYILNNRFLIPKNTKPYFEAVYLLDTTIEVIAVMPHMHYLGSSFKAYAITPEKTEIPLIRINKWDFNWQTSYQFKELVQIPKGSIIKVEASYDNTAGNPANPTFPPRDVQYGWNTTSEMMNLVLYYIEK</sequence>